<dbReference type="Proteomes" id="UP000479710">
    <property type="component" value="Unassembled WGS sequence"/>
</dbReference>
<proteinExistence type="predicted"/>
<keyword evidence="2" id="KW-1185">Reference proteome</keyword>
<accession>A0A6G1DY45</accession>
<dbReference type="EMBL" id="SPHZ02000005">
    <property type="protein sequence ID" value="KAF0916602.1"/>
    <property type="molecule type" value="Genomic_DNA"/>
</dbReference>
<dbReference type="EMBL" id="SPHZ02000005">
    <property type="protein sequence ID" value="KAF0916601.1"/>
    <property type="molecule type" value="Genomic_DNA"/>
</dbReference>
<gene>
    <name evidence="1" type="ORF">E2562_007890</name>
</gene>
<reference evidence="1 2" key="1">
    <citation type="submission" date="2019-11" db="EMBL/GenBank/DDBJ databases">
        <title>Whole genome sequence of Oryza granulata.</title>
        <authorList>
            <person name="Li W."/>
        </authorList>
    </citation>
    <scope>NUCLEOTIDE SEQUENCE [LARGE SCALE GENOMIC DNA]</scope>
    <source>
        <strain evidence="2">cv. Menghai</strain>
        <tissue evidence="1">Leaf</tissue>
    </source>
</reference>
<dbReference type="AlphaFoldDB" id="A0A6G1DY45"/>
<name>A0A6G1DY45_9ORYZ</name>
<protein>
    <submittedName>
        <fullName evidence="1">Uncharacterized protein</fullName>
    </submittedName>
</protein>
<dbReference type="EMBL" id="SPHZ02000005">
    <property type="protein sequence ID" value="KAF0916603.1"/>
    <property type="molecule type" value="Genomic_DNA"/>
</dbReference>
<evidence type="ECO:0000313" key="2">
    <source>
        <dbReference type="Proteomes" id="UP000479710"/>
    </source>
</evidence>
<comment type="caution">
    <text evidence="1">The sequence shown here is derived from an EMBL/GenBank/DDBJ whole genome shotgun (WGS) entry which is preliminary data.</text>
</comment>
<evidence type="ECO:0000313" key="1">
    <source>
        <dbReference type="EMBL" id="KAF0916603.1"/>
    </source>
</evidence>
<organism evidence="1 2">
    <name type="scientific">Oryza meyeriana var. granulata</name>
    <dbReference type="NCBI Taxonomy" id="110450"/>
    <lineage>
        <taxon>Eukaryota</taxon>
        <taxon>Viridiplantae</taxon>
        <taxon>Streptophyta</taxon>
        <taxon>Embryophyta</taxon>
        <taxon>Tracheophyta</taxon>
        <taxon>Spermatophyta</taxon>
        <taxon>Magnoliopsida</taxon>
        <taxon>Liliopsida</taxon>
        <taxon>Poales</taxon>
        <taxon>Poaceae</taxon>
        <taxon>BOP clade</taxon>
        <taxon>Oryzoideae</taxon>
        <taxon>Oryzeae</taxon>
        <taxon>Oryzinae</taxon>
        <taxon>Oryza</taxon>
        <taxon>Oryza meyeriana</taxon>
    </lineage>
</organism>
<sequence>MKNSPWIKSTKHFDIYRNPSLDSMSPNACTYEGIPTLPINLEDASRSEAEFEMAEQLGSKYMMAFQHQFLPCKFGRAMSYRRGGRFAKAICGPAWLC</sequence>
<dbReference type="EMBL" id="SPHZ02000005">
    <property type="protein sequence ID" value="KAF0916600.1"/>
    <property type="molecule type" value="Genomic_DNA"/>
</dbReference>